<dbReference type="RefSeq" id="WP_286879704.1">
    <property type="nucleotide sequence ID" value="NZ_CATYWO010000004.1"/>
</dbReference>
<comment type="caution">
    <text evidence="2">The sequence shown here is derived from an EMBL/GenBank/DDBJ whole genome shotgun (WGS) entry which is preliminary data.</text>
</comment>
<organism evidence="2 3">
    <name type="scientific">Ralstonia condita</name>
    <dbReference type="NCBI Taxonomy" id="3058600"/>
    <lineage>
        <taxon>Bacteria</taxon>
        <taxon>Pseudomonadati</taxon>
        <taxon>Pseudomonadota</taxon>
        <taxon>Betaproteobacteria</taxon>
        <taxon>Burkholderiales</taxon>
        <taxon>Burkholderiaceae</taxon>
        <taxon>Ralstonia</taxon>
    </lineage>
</organism>
<keyword evidence="3" id="KW-1185">Reference proteome</keyword>
<dbReference type="Pfam" id="PF19622">
    <property type="entry name" value="DUF6127"/>
    <property type="match status" value="1"/>
</dbReference>
<accession>A0ABN9IYA3</accession>
<protein>
    <recommendedName>
        <fullName evidence="4">Transmembrane protein</fullName>
    </recommendedName>
</protein>
<keyword evidence="1" id="KW-0472">Membrane</keyword>
<evidence type="ECO:0008006" key="4">
    <source>
        <dbReference type="Google" id="ProtNLM"/>
    </source>
</evidence>
<dbReference type="InterPro" id="IPR046130">
    <property type="entry name" value="DUF6127"/>
</dbReference>
<sequence>MTEPEQQAPAALVENMLLLRKEDFDDLLDRAAERGAERCLAHLGLENGSAAKDIRELRDLLEAWRDARRTAWQTTVKVITTCILAALLVGAAIKLKLMGGAQ</sequence>
<proteinExistence type="predicted"/>
<reference evidence="2 3" key="1">
    <citation type="submission" date="2023-07" db="EMBL/GenBank/DDBJ databases">
        <authorList>
            <person name="Peeters C."/>
        </authorList>
    </citation>
    <scope>NUCLEOTIDE SEQUENCE [LARGE SCALE GENOMIC DNA]</scope>
    <source>
        <strain evidence="2 3">LMG 7141</strain>
    </source>
</reference>
<dbReference type="EMBL" id="CATYWO010000004">
    <property type="protein sequence ID" value="CAJ0793899.1"/>
    <property type="molecule type" value="Genomic_DNA"/>
</dbReference>
<evidence type="ECO:0000313" key="2">
    <source>
        <dbReference type="EMBL" id="CAJ0793899.1"/>
    </source>
</evidence>
<keyword evidence="1" id="KW-1133">Transmembrane helix</keyword>
<dbReference type="Proteomes" id="UP001189616">
    <property type="component" value="Unassembled WGS sequence"/>
</dbReference>
<gene>
    <name evidence="2" type="ORF">LMG7141_02862</name>
</gene>
<evidence type="ECO:0000313" key="3">
    <source>
        <dbReference type="Proteomes" id="UP001189616"/>
    </source>
</evidence>
<name>A0ABN9IYA3_9RALS</name>
<evidence type="ECO:0000256" key="1">
    <source>
        <dbReference type="SAM" id="Phobius"/>
    </source>
</evidence>
<keyword evidence="1" id="KW-0812">Transmembrane</keyword>
<feature type="transmembrane region" description="Helical" evidence="1">
    <location>
        <begin position="74"/>
        <end position="93"/>
    </location>
</feature>